<dbReference type="RefSeq" id="WP_101471990.1">
    <property type="nucleotide sequence ID" value="NZ_PJND01000007.1"/>
</dbReference>
<dbReference type="Proteomes" id="UP000275027">
    <property type="component" value="Unassembled WGS sequence"/>
</dbReference>
<dbReference type="GO" id="GO:0000062">
    <property type="term" value="F:fatty-acyl-CoA binding"/>
    <property type="evidence" value="ECO:0007669"/>
    <property type="project" value="TreeGrafter"/>
</dbReference>
<evidence type="ECO:0000256" key="6">
    <source>
        <dbReference type="ARBA" id="ARBA00023002"/>
    </source>
</evidence>
<dbReference type="Pfam" id="PF02771">
    <property type="entry name" value="Acyl-CoA_dh_N"/>
    <property type="match status" value="1"/>
</dbReference>
<evidence type="ECO:0000259" key="13">
    <source>
        <dbReference type="Pfam" id="PF02770"/>
    </source>
</evidence>
<evidence type="ECO:0000256" key="8">
    <source>
        <dbReference type="ARBA" id="ARBA00037927"/>
    </source>
</evidence>
<keyword evidence="6 11" id="KW-0560">Oxidoreductase</keyword>
<comment type="catalytic activity">
    <reaction evidence="10">
        <text>glutaryl-CoA + oxidized [electron-transfer flavoprotein] + 2 H(+) = (2E)-butenoyl-CoA + reduced [electron-transfer flavoprotein] + CO2</text>
        <dbReference type="Rhea" id="RHEA:13389"/>
        <dbReference type="Rhea" id="RHEA-COMP:10685"/>
        <dbReference type="Rhea" id="RHEA-COMP:10686"/>
        <dbReference type="ChEBI" id="CHEBI:15378"/>
        <dbReference type="ChEBI" id="CHEBI:16526"/>
        <dbReference type="ChEBI" id="CHEBI:57332"/>
        <dbReference type="ChEBI" id="CHEBI:57378"/>
        <dbReference type="ChEBI" id="CHEBI:57692"/>
        <dbReference type="ChEBI" id="CHEBI:58307"/>
        <dbReference type="EC" id="1.3.8.6"/>
    </reaction>
</comment>
<dbReference type="EMBL" id="RCCB01000010">
    <property type="protein sequence ID" value="RLJ35912.1"/>
    <property type="molecule type" value="Genomic_DNA"/>
</dbReference>
<comment type="caution">
    <text evidence="16">The sequence shown here is derived from an EMBL/GenBank/DDBJ whole genome shotgun (WGS) entry which is preliminary data.</text>
</comment>
<dbReference type="InterPro" id="IPR009100">
    <property type="entry name" value="AcylCoA_DH/oxidase_NM_dom_sf"/>
</dbReference>
<evidence type="ECO:0000259" key="14">
    <source>
        <dbReference type="Pfam" id="PF02771"/>
    </source>
</evidence>
<accession>A0A497UYN8</accession>
<evidence type="ECO:0000256" key="4">
    <source>
        <dbReference type="ARBA" id="ARBA00022827"/>
    </source>
</evidence>
<dbReference type="EMBL" id="PJND01000007">
    <property type="protein sequence ID" value="PKW28583.1"/>
    <property type="molecule type" value="Genomic_DNA"/>
</dbReference>
<comment type="pathway">
    <text evidence="7">Amino-acid metabolism; lysine degradation.</text>
</comment>
<dbReference type="Gene3D" id="2.40.110.10">
    <property type="entry name" value="Butyryl-CoA Dehydrogenase, subunit A, domain 2"/>
    <property type="match status" value="1"/>
</dbReference>
<comment type="pathway">
    <text evidence="8">Amino-acid metabolism; tryptophan metabolism.</text>
</comment>
<reference evidence="16 18" key="2">
    <citation type="submission" date="2018-10" db="EMBL/GenBank/DDBJ databases">
        <title>Genomic Encyclopedia of Archaeal and Bacterial Type Strains, Phase II (KMG-II): from individual species to whole genera.</title>
        <authorList>
            <person name="Goeker M."/>
        </authorList>
    </citation>
    <scope>NUCLEOTIDE SEQUENCE [LARGE SCALE GENOMIC DNA]</scope>
    <source>
        <strain evidence="16 18">DSM 21886</strain>
    </source>
</reference>
<evidence type="ECO:0000313" key="17">
    <source>
        <dbReference type="Proteomes" id="UP000233767"/>
    </source>
</evidence>
<dbReference type="GO" id="GO:0050660">
    <property type="term" value="F:flavin adenine dinucleotide binding"/>
    <property type="evidence" value="ECO:0007669"/>
    <property type="project" value="InterPro"/>
</dbReference>
<dbReference type="GO" id="GO:0033539">
    <property type="term" value="P:fatty acid beta-oxidation using acyl-CoA dehydrogenase"/>
    <property type="evidence" value="ECO:0007669"/>
    <property type="project" value="TreeGrafter"/>
</dbReference>
<keyword evidence="5" id="KW-0809">Transit peptide</keyword>
<sequence length="392" mass="43497">MRPDLFQAPDYYLLDELLSDEHKMVRDAAREWVKREVSPIIEEYAQKAEFPNQIINGLAEIGAFGPYIPEEYGGAGLDQISYGLIMQEIERGDSGVRSTASVQSSLVMYPIWKYGNEEQRMKYLPKLASGKFIGCFGLTEPDFGSNPGGMVTNFKDKGDHYLLNGAKMWISNAPFADIAVVWAKDESGRIHGLIVERGMEGFTTPETHNKWSLRASATGELIFDNVKVPKENLLPNKSGLGAPLGCLDSARYGIAWGAIGAAMDCYDTALRYAKERIQFDKPIAGTQLQQKKLAEMITEITKAQLLTWRLGVLRNEGKATSAQISMAKRNNVDMAINIAREARQILGGMGITGEYSIMRHMMNLESVITYEGTHDIHLLITGMDITGIPAFK</sequence>
<dbReference type="GO" id="GO:0004361">
    <property type="term" value="F:glutaryl-CoA dehydrogenase activity"/>
    <property type="evidence" value="ECO:0007669"/>
    <property type="project" value="UniProtKB-EC"/>
</dbReference>
<dbReference type="EC" id="1.3.8.6" evidence="9"/>
<evidence type="ECO:0000313" key="15">
    <source>
        <dbReference type="EMBL" id="PKW28583.1"/>
    </source>
</evidence>
<evidence type="ECO:0000313" key="16">
    <source>
        <dbReference type="EMBL" id="RLJ35912.1"/>
    </source>
</evidence>
<feature type="domain" description="Acyl-CoA dehydrogenase/oxidase C-terminal" evidence="12">
    <location>
        <begin position="238"/>
        <end position="383"/>
    </location>
</feature>
<comment type="similarity">
    <text evidence="2 11">Belongs to the acyl-CoA dehydrogenase family.</text>
</comment>
<name>A0A497UYN8_9FLAO</name>
<evidence type="ECO:0000256" key="3">
    <source>
        <dbReference type="ARBA" id="ARBA00022630"/>
    </source>
</evidence>
<keyword evidence="4 11" id="KW-0274">FAD</keyword>
<keyword evidence="3 11" id="KW-0285">Flavoprotein</keyword>
<evidence type="ECO:0000259" key="12">
    <source>
        <dbReference type="Pfam" id="PF00441"/>
    </source>
</evidence>
<dbReference type="Gene3D" id="1.10.540.10">
    <property type="entry name" value="Acyl-CoA dehydrogenase/oxidase, N-terminal domain"/>
    <property type="match status" value="1"/>
</dbReference>
<dbReference type="PROSITE" id="PS00073">
    <property type="entry name" value="ACYL_COA_DH_2"/>
    <property type="match status" value="1"/>
</dbReference>
<dbReference type="Pfam" id="PF00441">
    <property type="entry name" value="Acyl-CoA_dh_1"/>
    <property type="match status" value="1"/>
</dbReference>
<dbReference type="Pfam" id="PF02770">
    <property type="entry name" value="Acyl-CoA_dh_M"/>
    <property type="match status" value="1"/>
</dbReference>
<evidence type="ECO:0000256" key="2">
    <source>
        <dbReference type="ARBA" id="ARBA00009347"/>
    </source>
</evidence>
<feature type="domain" description="Acyl-CoA dehydrogenase/oxidase N-terminal" evidence="14">
    <location>
        <begin position="19"/>
        <end position="131"/>
    </location>
</feature>
<evidence type="ECO:0000256" key="7">
    <source>
        <dbReference type="ARBA" id="ARBA00037899"/>
    </source>
</evidence>
<comment type="cofactor">
    <cofactor evidence="1 11">
        <name>FAD</name>
        <dbReference type="ChEBI" id="CHEBI:57692"/>
    </cofactor>
</comment>
<evidence type="ECO:0000256" key="5">
    <source>
        <dbReference type="ARBA" id="ARBA00022946"/>
    </source>
</evidence>
<reference evidence="15 17" key="1">
    <citation type="submission" date="2017-12" db="EMBL/GenBank/DDBJ databases">
        <title>Genomic Encyclopedia of Type Strains, Phase III (KMG-III): the genomes of soil and plant-associated and newly described type strains.</title>
        <authorList>
            <person name="Whitman W."/>
        </authorList>
    </citation>
    <scope>NUCLEOTIDE SEQUENCE [LARGE SCALE GENOMIC DNA]</scope>
    <source>
        <strain evidence="15 17">IP-10</strain>
    </source>
</reference>
<dbReference type="FunFam" id="1.10.540.10:FF:000002">
    <property type="entry name" value="Acyl-CoA dehydrogenase FadE19"/>
    <property type="match status" value="1"/>
</dbReference>
<dbReference type="InterPro" id="IPR013786">
    <property type="entry name" value="AcylCoA_DH/ox_N"/>
</dbReference>
<dbReference type="InterPro" id="IPR052033">
    <property type="entry name" value="Glutaryl-CoA_DH_mitochondrial"/>
</dbReference>
<evidence type="ECO:0000256" key="10">
    <source>
        <dbReference type="ARBA" id="ARBA00049493"/>
    </source>
</evidence>
<dbReference type="AlphaFoldDB" id="A0A497UYN8"/>
<evidence type="ECO:0000313" key="18">
    <source>
        <dbReference type="Proteomes" id="UP000275027"/>
    </source>
</evidence>
<dbReference type="SUPFAM" id="SSF47203">
    <property type="entry name" value="Acyl-CoA dehydrogenase C-terminal domain-like"/>
    <property type="match status" value="1"/>
</dbReference>
<dbReference type="InterPro" id="IPR036250">
    <property type="entry name" value="AcylCo_DH-like_C"/>
</dbReference>
<dbReference type="Gene3D" id="1.20.140.10">
    <property type="entry name" value="Butyryl-CoA Dehydrogenase, subunit A, domain 3"/>
    <property type="match status" value="1"/>
</dbReference>
<gene>
    <name evidence="15" type="ORF">B0G92_0206</name>
    <name evidence="16" type="ORF">CLV50_1298</name>
</gene>
<dbReference type="GO" id="GO:0046949">
    <property type="term" value="P:fatty-acyl-CoA biosynthetic process"/>
    <property type="evidence" value="ECO:0007669"/>
    <property type="project" value="TreeGrafter"/>
</dbReference>
<dbReference type="InterPro" id="IPR006091">
    <property type="entry name" value="Acyl-CoA_Oxase/DH_mid-dom"/>
</dbReference>
<protein>
    <recommendedName>
        <fullName evidence="9">glutaryl-CoA dehydrogenase (ETF)</fullName>
        <ecNumber evidence="9">1.3.8.6</ecNumber>
    </recommendedName>
</protein>
<dbReference type="InterPro" id="IPR006089">
    <property type="entry name" value="Acyl-CoA_DH_CS"/>
</dbReference>
<dbReference type="SUPFAM" id="SSF56645">
    <property type="entry name" value="Acyl-CoA dehydrogenase NM domain-like"/>
    <property type="match status" value="1"/>
</dbReference>
<dbReference type="InterPro" id="IPR037069">
    <property type="entry name" value="AcylCoA_DH/ox_N_sf"/>
</dbReference>
<dbReference type="PANTHER" id="PTHR42807:SF1">
    <property type="entry name" value="GLUTARYL-COA DEHYDROGENASE, MITOCHONDRIAL"/>
    <property type="match status" value="1"/>
</dbReference>
<dbReference type="PANTHER" id="PTHR42807">
    <property type="entry name" value="GLUTARYL-COA DEHYDROGENASE, MITOCHONDRIAL"/>
    <property type="match status" value="1"/>
</dbReference>
<dbReference type="InterPro" id="IPR009075">
    <property type="entry name" value="AcylCo_DH/oxidase_C"/>
</dbReference>
<evidence type="ECO:0000256" key="9">
    <source>
        <dbReference type="ARBA" id="ARBA00039033"/>
    </source>
</evidence>
<organism evidence="16 18">
    <name type="scientific">Flavobacterium lindanitolerans</name>
    <dbReference type="NCBI Taxonomy" id="428988"/>
    <lineage>
        <taxon>Bacteria</taxon>
        <taxon>Pseudomonadati</taxon>
        <taxon>Bacteroidota</taxon>
        <taxon>Flavobacteriia</taxon>
        <taxon>Flavobacteriales</taxon>
        <taxon>Flavobacteriaceae</taxon>
        <taxon>Flavobacterium</taxon>
    </lineage>
</organism>
<dbReference type="InterPro" id="IPR046373">
    <property type="entry name" value="Acyl-CoA_Oxase/DH_mid-dom_sf"/>
</dbReference>
<evidence type="ECO:0000256" key="11">
    <source>
        <dbReference type="RuleBase" id="RU362125"/>
    </source>
</evidence>
<evidence type="ECO:0000256" key="1">
    <source>
        <dbReference type="ARBA" id="ARBA00001974"/>
    </source>
</evidence>
<keyword evidence="17" id="KW-1185">Reference proteome</keyword>
<feature type="domain" description="Acyl-CoA oxidase/dehydrogenase middle" evidence="13">
    <location>
        <begin position="135"/>
        <end position="226"/>
    </location>
</feature>
<dbReference type="Proteomes" id="UP000233767">
    <property type="component" value="Unassembled WGS sequence"/>
</dbReference>
<proteinExistence type="inferred from homology"/>